<proteinExistence type="predicted"/>
<sequence length="32" mass="3722">MQKRRCVGNGAHEVSSRWNIFLLSLHYFLATS</sequence>
<dbReference type="AlphaFoldDB" id="A0A0A8YKT5"/>
<reference evidence="1" key="1">
    <citation type="submission" date="2014-09" db="EMBL/GenBank/DDBJ databases">
        <authorList>
            <person name="Magalhaes I.L.F."/>
            <person name="Oliveira U."/>
            <person name="Santos F.R."/>
            <person name="Vidigal T.H.D.A."/>
            <person name="Brescovit A.D."/>
            <person name="Santos A.J."/>
        </authorList>
    </citation>
    <scope>NUCLEOTIDE SEQUENCE</scope>
    <source>
        <tissue evidence="1">Shoot tissue taken approximately 20 cm above the soil surface</tissue>
    </source>
</reference>
<organism evidence="1">
    <name type="scientific">Arundo donax</name>
    <name type="common">Giant reed</name>
    <name type="synonym">Donax arundinaceus</name>
    <dbReference type="NCBI Taxonomy" id="35708"/>
    <lineage>
        <taxon>Eukaryota</taxon>
        <taxon>Viridiplantae</taxon>
        <taxon>Streptophyta</taxon>
        <taxon>Embryophyta</taxon>
        <taxon>Tracheophyta</taxon>
        <taxon>Spermatophyta</taxon>
        <taxon>Magnoliopsida</taxon>
        <taxon>Liliopsida</taxon>
        <taxon>Poales</taxon>
        <taxon>Poaceae</taxon>
        <taxon>PACMAD clade</taxon>
        <taxon>Arundinoideae</taxon>
        <taxon>Arundineae</taxon>
        <taxon>Arundo</taxon>
    </lineage>
</organism>
<accession>A0A0A8YKT5</accession>
<dbReference type="EMBL" id="GBRH01271820">
    <property type="protein sequence ID" value="JAD26075.1"/>
    <property type="molecule type" value="Transcribed_RNA"/>
</dbReference>
<evidence type="ECO:0000313" key="1">
    <source>
        <dbReference type="EMBL" id="JAD26075.1"/>
    </source>
</evidence>
<protein>
    <submittedName>
        <fullName evidence="1">Uncharacterized protein</fullName>
    </submittedName>
</protein>
<name>A0A0A8YKT5_ARUDO</name>
<reference evidence="1" key="2">
    <citation type="journal article" date="2015" name="Data Brief">
        <title>Shoot transcriptome of the giant reed, Arundo donax.</title>
        <authorList>
            <person name="Barrero R.A."/>
            <person name="Guerrero F.D."/>
            <person name="Moolhuijzen P."/>
            <person name="Goolsby J.A."/>
            <person name="Tidwell J."/>
            <person name="Bellgard S.E."/>
            <person name="Bellgard M.I."/>
        </authorList>
    </citation>
    <scope>NUCLEOTIDE SEQUENCE</scope>
    <source>
        <tissue evidence="1">Shoot tissue taken approximately 20 cm above the soil surface</tissue>
    </source>
</reference>